<dbReference type="InterPro" id="IPR027266">
    <property type="entry name" value="TrmE/GcvT-like"/>
</dbReference>
<dbReference type="SUPFAM" id="SSF103025">
    <property type="entry name" value="Folate-binding domain"/>
    <property type="match status" value="1"/>
</dbReference>
<dbReference type="RefSeq" id="WP_163482853.1">
    <property type="nucleotide sequence ID" value="NZ_JAAGWF010000018.1"/>
</dbReference>
<dbReference type="InterPro" id="IPR006222">
    <property type="entry name" value="GCVT_N"/>
</dbReference>
<protein>
    <submittedName>
        <fullName evidence="2">Aminomethyl transferase family protein</fullName>
    </submittedName>
</protein>
<proteinExistence type="predicted"/>
<feature type="domain" description="GCVT N-terminal" evidence="1">
    <location>
        <begin position="30"/>
        <end position="255"/>
    </location>
</feature>
<name>A0A7K3W472_9ACTN</name>
<evidence type="ECO:0000259" key="1">
    <source>
        <dbReference type="Pfam" id="PF01571"/>
    </source>
</evidence>
<keyword evidence="3" id="KW-1185">Reference proteome</keyword>
<dbReference type="Gene3D" id="3.30.1360.120">
    <property type="entry name" value="Probable tRNA modification gtpase trme, domain 1"/>
    <property type="match status" value="1"/>
</dbReference>
<dbReference type="Proteomes" id="UP000470246">
    <property type="component" value="Unassembled WGS sequence"/>
</dbReference>
<dbReference type="PANTHER" id="PTHR43757">
    <property type="entry name" value="AMINOMETHYLTRANSFERASE"/>
    <property type="match status" value="1"/>
</dbReference>
<dbReference type="EMBL" id="JAAGWF010000018">
    <property type="protein sequence ID" value="NEK59480.1"/>
    <property type="molecule type" value="Genomic_DNA"/>
</dbReference>
<dbReference type="AlphaFoldDB" id="A0A7K3W472"/>
<evidence type="ECO:0000313" key="2">
    <source>
        <dbReference type="EMBL" id="NEK59480.1"/>
    </source>
</evidence>
<sequence length="473" mass="52207">MTARNLQEILDQAGNTVELLRNSPVGPYVYPVVSPEFHNWRSEQLAWRNSVVLMDQTHHMDAVYLRGEDAFRLFSDTAITSTKFPVGVAKQYIPTTPAGHVIGDGIMHREADDEFIYVGRSPAADWLLFQAETGGYDVDVEVDRRSSSHPLGTAASRRFWRFQIQGPRAWEVIEKVNGGPVEQLKFFHEDHITIAGVRARTLRHGMAGAAGLELWGPYESYHQVRDAILEAGAESGIVPVGSRAYPPAALESGWASAPLPAIYTGDELRAYREWLQPDSYEAVLSLAGSFVSEDIEDYYLTPWDLGYGSFVKLDHDFSGRDALAQIDPASQRKKVTLEWNADDVKKILGSVVDVDGPQYKYLDLPLANYGYAGYDTVLDADGNQVGLSLNNVGYTANERRVLSMGTVDPSVPEGAELQLIWGEPDGGTRKTNVEPHEQCTVRVVVSPAPFSSVARAEYQAGWRTGFADLAPAQ</sequence>
<keyword evidence="2" id="KW-0808">Transferase</keyword>
<gene>
    <name evidence="2" type="ORF">GCU56_16600</name>
</gene>
<dbReference type="InterPro" id="IPR028896">
    <property type="entry name" value="GcvT/YgfZ/DmdA"/>
</dbReference>
<reference evidence="2 3" key="1">
    <citation type="submission" date="2020-02" db="EMBL/GenBank/DDBJ databases">
        <title>Geodermatophilus sabuli CPCC 205279 I12A-02694.</title>
        <authorList>
            <person name="Jiang Z."/>
        </authorList>
    </citation>
    <scope>NUCLEOTIDE SEQUENCE [LARGE SCALE GENOMIC DNA]</scope>
    <source>
        <strain evidence="2 3">I12A-02694</strain>
    </source>
</reference>
<organism evidence="2 3">
    <name type="scientific">Geodermatophilus sabuli</name>
    <dbReference type="NCBI Taxonomy" id="1564158"/>
    <lineage>
        <taxon>Bacteria</taxon>
        <taxon>Bacillati</taxon>
        <taxon>Actinomycetota</taxon>
        <taxon>Actinomycetes</taxon>
        <taxon>Geodermatophilales</taxon>
        <taxon>Geodermatophilaceae</taxon>
        <taxon>Geodermatophilus</taxon>
    </lineage>
</organism>
<accession>A0A7K3W472</accession>
<comment type="caution">
    <text evidence="2">The sequence shown here is derived from an EMBL/GenBank/DDBJ whole genome shotgun (WGS) entry which is preliminary data.</text>
</comment>
<dbReference type="Pfam" id="PF01571">
    <property type="entry name" value="GCV_T"/>
    <property type="match status" value="1"/>
</dbReference>
<dbReference type="GO" id="GO:0016740">
    <property type="term" value="F:transferase activity"/>
    <property type="evidence" value="ECO:0007669"/>
    <property type="project" value="UniProtKB-KW"/>
</dbReference>
<dbReference type="PANTHER" id="PTHR43757:SF2">
    <property type="entry name" value="AMINOMETHYLTRANSFERASE, MITOCHONDRIAL"/>
    <property type="match status" value="1"/>
</dbReference>
<evidence type="ECO:0000313" key="3">
    <source>
        <dbReference type="Proteomes" id="UP000470246"/>
    </source>
</evidence>